<dbReference type="PANTHER" id="PTHR33129:SF1">
    <property type="entry name" value="ATP-BINDING PROTEIN"/>
    <property type="match status" value="1"/>
</dbReference>
<name>A0AAW0E6K5_9AGAR</name>
<comment type="caution">
    <text evidence="1">The sequence shown here is derived from an EMBL/GenBank/DDBJ whole genome shotgun (WGS) entry which is preliminary data.</text>
</comment>
<sequence>MTSPIVLDGSAKTADQHFRDTIEKILKRKFGWEELRKSDGSPHLKFWKKCWGKQKLKEVTQHPELVPADALKDSSSKPMSFPILHKKRALLREEYKTLYAWLENSYNEGKYGRQATMINGHPGIGKSTFRMYILYCRCAERKPTLYHEPEDYELYLFYDGGVLRVKQQFHFDSLILQSFKSATWLLLDEPQEKNVEIPPTLAKPIRSFPRIILTASPWYGRSFRDWGGQQLDRDTVYSGPPKVLIPLVTRVREWYPKERSWWCRMSKGIRTFGGPEYMHGWTDAELQQGCYLHYTSWSDVLHRIKKVGRVPRHLETHDDILDEFNLCVIETIVIDGGTINQINKASPEGPHSLLFEDSGDSDSDDKEVCRKSTFLSRYVIRELRTQIALHKYRNQAKIIKLFSGIPKAASMVGNLYELDVLSQLLAAASVRPLPAKIYRMSCRPIVRQKRKMASIQACRDPARQYYTAYGLPSSDPALQQERDMALRESATWKFPLLEVVTYKRKSSAKIRVQTGKLYVPRSQNKHGLDAFYVKGDKLYLLQIVIAASHDVKPAIRRIGKYFTSLPQQAKWTIIFIQPRERTMTVTYPRKVDGIPLFHLCLPPGPKTGLEKEEGIGEIDDDL</sequence>
<accession>A0AAW0E6K5</accession>
<protein>
    <submittedName>
        <fullName evidence="1">Uncharacterized protein</fullName>
    </submittedName>
</protein>
<dbReference type="InterPro" id="IPR027417">
    <property type="entry name" value="P-loop_NTPase"/>
</dbReference>
<dbReference type="EMBL" id="JAYKXP010000002">
    <property type="protein sequence ID" value="KAK7060933.1"/>
    <property type="molecule type" value="Genomic_DNA"/>
</dbReference>
<evidence type="ECO:0000313" key="1">
    <source>
        <dbReference type="EMBL" id="KAK7060933.1"/>
    </source>
</evidence>
<dbReference type="SUPFAM" id="SSF52540">
    <property type="entry name" value="P-loop containing nucleoside triphosphate hydrolases"/>
    <property type="match status" value="1"/>
</dbReference>
<dbReference type="InterPro" id="IPR052980">
    <property type="entry name" value="Crinkler_effector"/>
</dbReference>
<organism evidence="1 2">
    <name type="scientific">Paramarasmius palmivorus</name>
    <dbReference type="NCBI Taxonomy" id="297713"/>
    <lineage>
        <taxon>Eukaryota</taxon>
        <taxon>Fungi</taxon>
        <taxon>Dikarya</taxon>
        <taxon>Basidiomycota</taxon>
        <taxon>Agaricomycotina</taxon>
        <taxon>Agaricomycetes</taxon>
        <taxon>Agaricomycetidae</taxon>
        <taxon>Agaricales</taxon>
        <taxon>Marasmiineae</taxon>
        <taxon>Marasmiaceae</taxon>
        <taxon>Paramarasmius</taxon>
    </lineage>
</organism>
<dbReference type="PANTHER" id="PTHR33129">
    <property type="entry name" value="PROTEIN KINASE DOMAIN-CONTAINING PROTEIN-RELATED"/>
    <property type="match status" value="1"/>
</dbReference>
<dbReference type="Proteomes" id="UP001383192">
    <property type="component" value="Unassembled WGS sequence"/>
</dbReference>
<gene>
    <name evidence="1" type="ORF">VNI00_000666</name>
</gene>
<keyword evidence="2" id="KW-1185">Reference proteome</keyword>
<reference evidence="1 2" key="1">
    <citation type="submission" date="2024-01" db="EMBL/GenBank/DDBJ databases">
        <title>A draft genome for a cacao thread blight-causing isolate of Paramarasmius palmivorus.</title>
        <authorList>
            <person name="Baruah I.K."/>
            <person name="Bukari Y."/>
            <person name="Amoako-Attah I."/>
            <person name="Meinhardt L.W."/>
            <person name="Bailey B.A."/>
            <person name="Cohen S.P."/>
        </authorList>
    </citation>
    <scope>NUCLEOTIDE SEQUENCE [LARGE SCALE GENOMIC DNA]</scope>
    <source>
        <strain evidence="1 2">GH-12</strain>
    </source>
</reference>
<evidence type="ECO:0000313" key="2">
    <source>
        <dbReference type="Proteomes" id="UP001383192"/>
    </source>
</evidence>
<dbReference type="AlphaFoldDB" id="A0AAW0E6K5"/>
<proteinExistence type="predicted"/>